<feature type="domain" description="MARVEL" evidence="7">
    <location>
        <begin position="11"/>
        <end position="139"/>
    </location>
</feature>
<evidence type="ECO:0000313" key="9">
    <source>
        <dbReference type="Proteomes" id="UP000027265"/>
    </source>
</evidence>
<comment type="subcellular location">
    <subcellularLocation>
        <location evidence="1">Membrane</location>
        <topology evidence="1">Multi-pass membrane protein</topology>
    </subcellularLocation>
</comment>
<evidence type="ECO:0000259" key="7">
    <source>
        <dbReference type="Pfam" id="PF01284"/>
    </source>
</evidence>
<feature type="compositionally biased region" description="Polar residues" evidence="5">
    <location>
        <begin position="217"/>
        <end position="228"/>
    </location>
</feature>
<evidence type="ECO:0000256" key="5">
    <source>
        <dbReference type="SAM" id="MobiDB-lite"/>
    </source>
</evidence>
<feature type="transmembrane region" description="Helical" evidence="6">
    <location>
        <begin position="7"/>
        <end position="27"/>
    </location>
</feature>
<dbReference type="Pfam" id="PF01284">
    <property type="entry name" value="MARVEL"/>
    <property type="match status" value="1"/>
</dbReference>
<organism evidence="8 9">
    <name type="scientific">Jaapia argillacea MUCL 33604</name>
    <dbReference type="NCBI Taxonomy" id="933084"/>
    <lineage>
        <taxon>Eukaryota</taxon>
        <taxon>Fungi</taxon>
        <taxon>Dikarya</taxon>
        <taxon>Basidiomycota</taxon>
        <taxon>Agaricomycotina</taxon>
        <taxon>Agaricomycetes</taxon>
        <taxon>Agaricomycetidae</taxon>
        <taxon>Jaapiales</taxon>
        <taxon>Jaapiaceae</taxon>
        <taxon>Jaapia</taxon>
    </lineage>
</organism>
<evidence type="ECO:0000256" key="1">
    <source>
        <dbReference type="ARBA" id="ARBA00004141"/>
    </source>
</evidence>
<evidence type="ECO:0000256" key="2">
    <source>
        <dbReference type="ARBA" id="ARBA00022692"/>
    </source>
</evidence>
<dbReference type="HOGENOM" id="CLU_083413_1_0_1"/>
<evidence type="ECO:0000256" key="3">
    <source>
        <dbReference type="ARBA" id="ARBA00022989"/>
    </source>
</evidence>
<feature type="compositionally biased region" description="Pro residues" evidence="5">
    <location>
        <begin position="205"/>
        <end position="215"/>
    </location>
</feature>
<name>A0A067QQU2_9AGAM</name>
<protein>
    <recommendedName>
        <fullName evidence="7">MARVEL domain-containing protein</fullName>
    </recommendedName>
</protein>
<keyword evidence="3 6" id="KW-1133">Transmembrane helix</keyword>
<gene>
    <name evidence="8" type="ORF">JAAARDRAFT_188297</name>
</gene>
<reference evidence="9" key="1">
    <citation type="journal article" date="2014" name="Proc. Natl. Acad. Sci. U.S.A.">
        <title>Extensive sampling of basidiomycete genomes demonstrates inadequacy of the white-rot/brown-rot paradigm for wood decay fungi.</title>
        <authorList>
            <person name="Riley R."/>
            <person name="Salamov A.A."/>
            <person name="Brown D.W."/>
            <person name="Nagy L.G."/>
            <person name="Floudas D."/>
            <person name="Held B.W."/>
            <person name="Levasseur A."/>
            <person name="Lombard V."/>
            <person name="Morin E."/>
            <person name="Otillar R."/>
            <person name="Lindquist E.A."/>
            <person name="Sun H."/>
            <person name="LaButti K.M."/>
            <person name="Schmutz J."/>
            <person name="Jabbour D."/>
            <person name="Luo H."/>
            <person name="Baker S.E."/>
            <person name="Pisabarro A.G."/>
            <person name="Walton J.D."/>
            <person name="Blanchette R.A."/>
            <person name="Henrissat B."/>
            <person name="Martin F."/>
            <person name="Cullen D."/>
            <person name="Hibbett D.S."/>
            <person name="Grigoriev I.V."/>
        </authorList>
    </citation>
    <scope>NUCLEOTIDE SEQUENCE [LARGE SCALE GENOMIC DNA]</scope>
    <source>
        <strain evidence="9">MUCL 33604</strain>
    </source>
</reference>
<sequence length="266" mass="28804">MAFMPIFRYTVFGATLFMSIIVLAMASDFLTIGTTYIGAFYYFTAVAIAAAVLTLLTLPAMIILDITRKGAFTSKIVVELVWLSILWAFWLATAAYTAYSDSVDIAPQCDYLNSDVQRGCNEWKTAIAFSFLIWLTLMGYTATLLIFAINSANRGNPVWSTSVSDNLFSRPAVGGKVEVPTGYHPTDYGGQPPSNPSMMAAAYPPSTPSYAPYPPSQSLNVHSPSHNNGGYVPTASGDGHQYPSSQSPTHNGYQPVPMSVNHLPQV</sequence>
<keyword evidence="9" id="KW-1185">Reference proteome</keyword>
<feature type="compositionally biased region" description="Polar residues" evidence="5">
    <location>
        <begin position="242"/>
        <end position="252"/>
    </location>
</feature>
<evidence type="ECO:0000313" key="8">
    <source>
        <dbReference type="EMBL" id="KDQ65036.1"/>
    </source>
</evidence>
<dbReference type="InParanoid" id="A0A067QQU2"/>
<proteinExistence type="predicted"/>
<dbReference type="EMBL" id="KL197709">
    <property type="protein sequence ID" value="KDQ65036.1"/>
    <property type="molecule type" value="Genomic_DNA"/>
</dbReference>
<keyword evidence="2 6" id="KW-0812">Transmembrane</keyword>
<evidence type="ECO:0000256" key="6">
    <source>
        <dbReference type="SAM" id="Phobius"/>
    </source>
</evidence>
<dbReference type="GO" id="GO:0016020">
    <property type="term" value="C:membrane"/>
    <property type="evidence" value="ECO:0007669"/>
    <property type="project" value="UniProtKB-SubCell"/>
</dbReference>
<keyword evidence="4 6" id="KW-0472">Membrane</keyword>
<feature type="region of interest" description="Disordered" evidence="5">
    <location>
        <begin position="179"/>
        <end position="266"/>
    </location>
</feature>
<dbReference type="Proteomes" id="UP000027265">
    <property type="component" value="Unassembled WGS sequence"/>
</dbReference>
<feature type="transmembrane region" description="Helical" evidence="6">
    <location>
        <begin position="76"/>
        <end position="99"/>
    </location>
</feature>
<feature type="transmembrane region" description="Helical" evidence="6">
    <location>
        <begin position="126"/>
        <end position="149"/>
    </location>
</feature>
<dbReference type="InterPro" id="IPR008253">
    <property type="entry name" value="Marvel"/>
</dbReference>
<dbReference type="OrthoDB" id="3364107at2759"/>
<accession>A0A067QQU2</accession>
<dbReference type="AlphaFoldDB" id="A0A067QQU2"/>
<feature type="transmembrane region" description="Helical" evidence="6">
    <location>
        <begin position="39"/>
        <end position="64"/>
    </location>
</feature>
<evidence type="ECO:0000256" key="4">
    <source>
        <dbReference type="ARBA" id="ARBA00023136"/>
    </source>
</evidence>
<dbReference type="STRING" id="933084.A0A067QQU2"/>